<reference evidence="1 2" key="1">
    <citation type="journal article" date="2016" name="Nat. Commun.">
        <title>Thousands of microbial genomes shed light on interconnected biogeochemical processes in an aquifer system.</title>
        <authorList>
            <person name="Anantharaman K."/>
            <person name="Brown C.T."/>
            <person name="Hug L.A."/>
            <person name="Sharon I."/>
            <person name="Castelle C.J."/>
            <person name="Probst A.J."/>
            <person name="Thomas B.C."/>
            <person name="Singh A."/>
            <person name="Wilkins M.J."/>
            <person name="Karaoz U."/>
            <person name="Brodie E.L."/>
            <person name="Williams K.H."/>
            <person name="Hubbard S.S."/>
            <person name="Banfield J.F."/>
        </authorList>
    </citation>
    <scope>NUCLEOTIDE SEQUENCE [LARGE SCALE GENOMIC DNA]</scope>
</reference>
<comment type="caution">
    <text evidence="1">The sequence shown here is derived from an EMBL/GenBank/DDBJ whole genome shotgun (WGS) entry which is preliminary data.</text>
</comment>
<dbReference type="PANTHER" id="PTHR40036">
    <property type="entry name" value="MACROCIN O-METHYLTRANSFERASE"/>
    <property type="match status" value="1"/>
</dbReference>
<dbReference type="InterPro" id="IPR029063">
    <property type="entry name" value="SAM-dependent_MTases_sf"/>
</dbReference>
<dbReference type="GO" id="GO:0008168">
    <property type="term" value="F:methyltransferase activity"/>
    <property type="evidence" value="ECO:0007669"/>
    <property type="project" value="UniProtKB-KW"/>
</dbReference>
<evidence type="ECO:0000313" key="1">
    <source>
        <dbReference type="EMBL" id="OHA26505.1"/>
    </source>
</evidence>
<proteinExistence type="predicted"/>
<dbReference type="STRING" id="1802312.A3C06_02925"/>
<dbReference type="PANTHER" id="PTHR40036:SF1">
    <property type="entry name" value="MACROCIN O-METHYLTRANSFERASE"/>
    <property type="match status" value="1"/>
</dbReference>
<dbReference type="AlphaFoldDB" id="A0A1G2MRL7"/>
<dbReference type="SUPFAM" id="SSF53335">
    <property type="entry name" value="S-adenosyl-L-methionine-dependent methyltransferases"/>
    <property type="match status" value="1"/>
</dbReference>
<name>A0A1G2MRL7_9BACT</name>
<gene>
    <name evidence="1" type="ORF">A3C06_02925</name>
</gene>
<organism evidence="1 2">
    <name type="scientific">Candidatus Taylorbacteria bacterium RIFCSPHIGHO2_02_FULL_46_13</name>
    <dbReference type="NCBI Taxonomy" id="1802312"/>
    <lineage>
        <taxon>Bacteria</taxon>
        <taxon>Candidatus Tayloriibacteriota</taxon>
    </lineage>
</organism>
<dbReference type="InterPro" id="IPR008884">
    <property type="entry name" value="TylF_MeTrfase"/>
</dbReference>
<dbReference type="GO" id="GO:0032259">
    <property type="term" value="P:methylation"/>
    <property type="evidence" value="ECO:0007669"/>
    <property type="project" value="UniProtKB-KW"/>
</dbReference>
<keyword evidence="1" id="KW-0489">Methyltransferase</keyword>
<dbReference type="EMBL" id="MHRQ01000020">
    <property type="protein sequence ID" value="OHA26505.1"/>
    <property type="molecule type" value="Genomic_DNA"/>
</dbReference>
<evidence type="ECO:0000313" key="2">
    <source>
        <dbReference type="Proteomes" id="UP000177565"/>
    </source>
</evidence>
<dbReference type="Gene3D" id="3.40.50.150">
    <property type="entry name" value="Vaccinia Virus protein VP39"/>
    <property type="match status" value="1"/>
</dbReference>
<dbReference type="Pfam" id="PF05711">
    <property type="entry name" value="TylF"/>
    <property type="match status" value="1"/>
</dbReference>
<accession>A0A1G2MRL7</accession>
<keyword evidence="1" id="KW-0808">Transferase</keyword>
<dbReference type="Proteomes" id="UP000177565">
    <property type="component" value="Unassembled WGS sequence"/>
</dbReference>
<protein>
    <submittedName>
        <fullName evidence="1">dTDP-6-deoxy-L-hexose 3-O-methyltransferase</fullName>
    </submittedName>
</protein>
<sequence>MKKPVVKNNSVFEYENGFMMTSGIDRMGKILAHYELYKKIADLPGAVVECGVFKGNSLIQFATFRNLVETPHSRKIIGFDTFGKVPPTKFKDDKKYLQRFVSSAGNEALSTTALEHILDAKKITNVELVAGDVVKTVPRYLRDNPHLKIALLHIDTDIYEPAKTILETLYLRVVRGGIIAFDDYGTFPGETKAVDDFFAKMNVRIEKFPWSHIPSFIVKP</sequence>